<reference evidence="3 4" key="1">
    <citation type="journal article" date="2020" name="Phytopathology">
        <title>A high-quality genome resource of Botrytis fragariae, a new and rapidly spreading fungal pathogen causing strawberry gray mold in the U.S.A.</title>
        <authorList>
            <person name="Wu Y."/>
            <person name="Saski C.A."/>
            <person name="Schnabel G."/>
            <person name="Xiao S."/>
            <person name="Hu M."/>
        </authorList>
    </citation>
    <scope>NUCLEOTIDE SEQUENCE [LARGE SCALE GENOMIC DNA]</scope>
    <source>
        <strain evidence="3 4">BVB16</strain>
    </source>
</reference>
<sequence>MAISTPTWYSPPSPPSLTSDQDAPYDLNTEAFGSAFPYTTCTIPQMESIYTIPPYPSPYLDTIDVSMVPELEQSISTDSRNYGSERNDMINELSSELKRGQNRASRERKPKSQGSRTRETSHDSTDSVTEKTPAQKMRRLVQNRVSQRNFRKRQANERQRLEDQVKMLSTELHNLGDMYQDLLSRYEQAQSEKLSSSELVGGWVGGAGTLNQFNLAGLE</sequence>
<dbReference type="EMBL" id="JABFCT010000003">
    <property type="protein sequence ID" value="KAF5877548.1"/>
    <property type="molecule type" value="Genomic_DNA"/>
</dbReference>
<dbReference type="InterPro" id="IPR046347">
    <property type="entry name" value="bZIP_sf"/>
</dbReference>
<accession>A0A8H6EMC9</accession>
<evidence type="ECO:0000313" key="4">
    <source>
        <dbReference type="Proteomes" id="UP000531561"/>
    </source>
</evidence>
<feature type="domain" description="BZIP" evidence="2">
    <location>
        <begin position="138"/>
        <end position="153"/>
    </location>
</feature>
<dbReference type="OrthoDB" id="3527648at2759"/>
<gene>
    <name evidence="3" type="ORF">Bfra_001915</name>
</gene>
<feature type="region of interest" description="Disordered" evidence="1">
    <location>
        <begin position="96"/>
        <end position="159"/>
    </location>
</feature>
<dbReference type="AlphaFoldDB" id="A0A8H6EMC9"/>
<dbReference type="InterPro" id="IPR004827">
    <property type="entry name" value="bZIP"/>
</dbReference>
<dbReference type="PROSITE" id="PS00036">
    <property type="entry name" value="BZIP_BASIC"/>
    <property type="match status" value="1"/>
</dbReference>
<evidence type="ECO:0000259" key="2">
    <source>
        <dbReference type="PROSITE" id="PS00036"/>
    </source>
</evidence>
<dbReference type="Pfam" id="PF00170">
    <property type="entry name" value="bZIP_1"/>
    <property type="match status" value="1"/>
</dbReference>
<name>A0A8H6EMC9_9HELO</name>
<evidence type="ECO:0000313" key="3">
    <source>
        <dbReference type="EMBL" id="KAF5877548.1"/>
    </source>
</evidence>
<dbReference type="SUPFAM" id="SSF57959">
    <property type="entry name" value="Leucine zipper domain"/>
    <property type="match status" value="1"/>
</dbReference>
<organism evidence="3 4">
    <name type="scientific">Botrytis fragariae</name>
    <dbReference type="NCBI Taxonomy" id="1964551"/>
    <lineage>
        <taxon>Eukaryota</taxon>
        <taxon>Fungi</taxon>
        <taxon>Dikarya</taxon>
        <taxon>Ascomycota</taxon>
        <taxon>Pezizomycotina</taxon>
        <taxon>Leotiomycetes</taxon>
        <taxon>Helotiales</taxon>
        <taxon>Sclerotiniaceae</taxon>
        <taxon>Botrytis</taxon>
    </lineage>
</organism>
<dbReference type="Gene3D" id="1.20.5.170">
    <property type="match status" value="1"/>
</dbReference>
<feature type="region of interest" description="Disordered" evidence="1">
    <location>
        <begin position="1"/>
        <end position="26"/>
    </location>
</feature>
<dbReference type="GO" id="GO:0003700">
    <property type="term" value="F:DNA-binding transcription factor activity"/>
    <property type="evidence" value="ECO:0007669"/>
    <property type="project" value="InterPro"/>
</dbReference>
<dbReference type="CDD" id="cd14688">
    <property type="entry name" value="bZIP_YAP"/>
    <property type="match status" value="1"/>
</dbReference>
<dbReference type="RefSeq" id="XP_037196494.1">
    <property type="nucleotide sequence ID" value="XM_037332340.1"/>
</dbReference>
<dbReference type="GeneID" id="59256032"/>
<protein>
    <submittedName>
        <fullName evidence="3">Putative transcription factor bzip protein</fullName>
    </submittedName>
</protein>
<dbReference type="Proteomes" id="UP000531561">
    <property type="component" value="Unassembled WGS sequence"/>
</dbReference>
<keyword evidence="4" id="KW-1185">Reference proteome</keyword>
<comment type="caution">
    <text evidence="3">The sequence shown here is derived from an EMBL/GenBank/DDBJ whole genome shotgun (WGS) entry which is preliminary data.</text>
</comment>
<feature type="compositionally biased region" description="Basic and acidic residues" evidence="1">
    <location>
        <begin position="96"/>
        <end position="107"/>
    </location>
</feature>
<evidence type="ECO:0000256" key="1">
    <source>
        <dbReference type="SAM" id="MobiDB-lite"/>
    </source>
</evidence>
<proteinExistence type="predicted"/>
<feature type="compositionally biased region" description="Basic and acidic residues" evidence="1">
    <location>
        <begin position="116"/>
        <end position="129"/>
    </location>
</feature>